<dbReference type="GO" id="GO:0008270">
    <property type="term" value="F:zinc ion binding"/>
    <property type="evidence" value="ECO:0007669"/>
    <property type="project" value="InterPro"/>
</dbReference>
<evidence type="ECO:0000259" key="6">
    <source>
        <dbReference type="SMART" id="SM00829"/>
    </source>
</evidence>
<dbReference type="InterPro" id="IPR002328">
    <property type="entry name" value="ADH_Zn_CS"/>
</dbReference>
<reference evidence="7 8" key="1">
    <citation type="submission" date="2020-09" db="EMBL/GenBank/DDBJ databases">
        <title>De no assembly of potato wild relative species, Solanum commersonii.</title>
        <authorList>
            <person name="Cho K."/>
        </authorList>
    </citation>
    <scope>NUCLEOTIDE SEQUENCE [LARGE SCALE GENOMIC DNA]</scope>
    <source>
        <strain evidence="7">LZ3.2</strain>
        <tissue evidence="7">Leaf</tissue>
    </source>
</reference>
<keyword evidence="8" id="KW-1185">Reference proteome</keyword>
<keyword evidence="2 5" id="KW-0479">Metal-binding</keyword>
<keyword evidence="4" id="KW-0560">Oxidoreductase</keyword>
<dbReference type="PANTHER" id="PTHR42683">
    <property type="entry name" value="ALDEHYDE REDUCTASE"/>
    <property type="match status" value="1"/>
</dbReference>
<dbReference type="Proteomes" id="UP000824120">
    <property type="component" value="Chromosome 11"/>
</dbReference>
<dbReference type="FunFam" id="3.40.50.720:FF:000022">
    <property type="entry name" value="Cinnamyl alcohol dehydrogenase"/>
    <property type="match status" value="3"/>
</dbReference>
<dbReference type="InterPro" id="IPR013154">
    <property type="entry name" value="ADH-like_N"/>
</dbReference>
<accession>A0A9J5WFV7</accession>
<evidence type="ECO:0000256" key="4">
    <source>
        <dbReference type="ARBA" id="ARBA00023002"/>
    </source>
</evidence>
<dbReference type="GO" id="GO:0016616">
    <property type="term" value="F:oxidoreductase activity, acting on the CH-OH group of donors, NAD or NADP as acceptor"/>
    <property type="evidence" value="ECO:0007669"/>
    <property type="project" value="InterPro"/>
</dbReference>
<dbReference type="CDD" id="cd05283">
    <property type="entry name" value="CAD1"/>
    <property type="match status" value="3"/>
</dbReference>
<dbReference type="Gene3D" id="3.90.180.10">
    <property type="entry name" value="Medium-chain alcohol dehydrogenases, catalytic domain"/>
    <property type="match status" value="4"/>
</dbReference>
<evidence type="ECO:0000256" key="3">
    <source>
        <dbReference type="ARBA" id="ARBA00022833"/>
    </source>
</evidence>
<dbReference type="InterPro" id="IPR047109">
    <property type="entry name" value="CAD-like"/>
</dbReference>
<evidence type="ECO:0000313" key="7">
    <source>
        <dbReference type="EMBL" id="KAG5574514.1"/>
    </source>
</evidence>
<comment type="cofactor">
    <cofactor evidence="1 5">
        <name>Zn(2+)</name>
        <dbReference type="ChEBI" id="CHEBI:29105"/>
    </cofactor>
</comment>
<dbReference type="InterPro" id="IPR011032">
    <property type="entry name" value="GroES-like_sf"/>
</dbReference>
<evidence type="ECO:0000256" key="1">
    <source>
        <dbReference type="ARBA" id="ARBA00001947"/>
    </source>
</evidence>
<comment type="similarity">
    <text evidence="5">Belongs to the zinc-containing alcohol dehydrogenase family.</text>
</comment>
<dbReference type="OrthoDB" id="1879366at2759"/>
<dbReference type="Pfam" id="PF08240">
    <property type="entry name" value="ADH_N"/>
    <property type="match status" value="2"/>
</dbReference>
<dbReference type="FunFam" id="3.90.180.10:FF:000100">
    <property type="entry name" value="Putative cinnamyl alcohol dehydrogenase 6"/>
    <property type="match status" value="1"/>
</dbReference>
<dbReference type="SUPFAM" id="SSF51735">
    <property type="entry name" value="NAD(P)-binding Rossmann-fold domains"/>
    <property type="match status" value="3"/>
</dbReference>
<comment type="caution">
    <text evidence="7">The sequence shown here is derived from an EMBL/GenBank/DDBJ whole genome shotgun (WGS) entry which is preliminary data.</text>
</comment>
<evidence type="ECO:0000256" key="2">
    <source>
        <dbReference type="ARBA" id="ARBA00022723"/>
    </source>
</evidence>
<feature type="domain" description="Enoyl reductase (ER)" evidence="6">
    <location>
        <begin position="578"/>
        <end position="907"/>
    </location>
</feature>
<protein>
    <recommendedName>
        <fullName evidence="6">Enoyl reductase (ER) domain-containing protein</fullName>
    </recommendedName>
</protein>
<dbReference type="Pfam" id="PF00107">
    <property type="entry name" value="ADH_zinc_N"/>
    <property type="match status" value="3"/>
</dbReference>
<dbReference type="Gene3D" id="3.40.50.720">
    <property type="entry name" value="NAD(P)-binding Rossmann-like Domain"/>
    <property type="match status" value="3"/>
</dbReference>
<evidence type="ECO:0000256" key="5">
    <source>
        <dbReference type="RuleBase" id="RU361277"/>
    </source>
</evidence>
<gene>
    <name evidence="7" type="ORF">H5410_054648</name>
</gene>
<dbReference type="AlphaFoldDB" id="A0A9J5WFV7"/>
<keyword evidence="3 5" id="KW-0862">Zinc</keyword>
<dbReference type="SMART" id="SM00829">
    <property type="entry name" value="PKS_ER"/>
    <property type="match status" value="1"/>
</dbReference>
<dbReference type="PROSITE" id="PS00059">
    <property type="entry name" value="ADH_ZINC"/>
    <property type="match status" value="1"/>
</dbReference>
<organism evidence="7 8">
    <name type="scientific">Solanum commersonii</name>
    <name type="common">Commerson's wild potato</name>
    <name type="synonym">Commerson's nightshade</name>
    <dbReference type="NCBI Taxonomy" id="4109"/>
    <lineage>
        <taxon>Eukaryota</taxon>
        <taxon>Viridiplantae</taxon>
        <taxon>Streptophyta</taxon>
        <taxon>Embryophyta</taxon>
        <taxon>Tracheophyta</taxon>
        <taxon>Spermatophyta</taxon>
        <taxon>Magnoliopsida</taxon>
        <taxon>eudicotyledons</taxon>
        <taxon>Gunneridae</taxon>
        <taxon>Pentapetalae</taxon>
        <taxon>asterids</taxon>
        <taxon>lamiids</taxon>
        <taxon>Solanales</taxon>
        <taxon>Solanaceae</taxon>
        <taxon>Solanoideae</taxon>
        <taxon>Solaneae</taxon>
        <taxon>Solanum</taxon>
    </lineage>
</organism>
<name>A0A9J5WFV7_SOLCO</name>
<dbReference type="EMBL" id="JACXVP010000011">
    <property type="protein sequence ID" value="KAG5574514.1"/>
    <property type="molecule type" value="Genomic_DNA"/>
</dbReference>
<dbReference type="SUPFAM" id="SSF50129">
    <property type="entry name" value="GroES-like"/>
    <property type="match status" value="3"/>
</dbReference>
<proteinExistence type="inferred from homology"/>
<dbReference type="InterPro" id="IPR036291">
    <property type="entry name" value="NAD(P)-bd_dom_sf"/>
</dbReference>
<dbReference type="InterPro" id="IPR013149">
    <property type="entry name" value="ADH-like_C"/>
</dbReference>
<evidence type="ECO:0000313" key="8">
    <source>
        <dbReference type="Proteomes" id="UP000824120"/>
    </source>
</evidence>
<dbReference type="InterPro" id="IPR020843">
    <property type="entry name" value="ER"/>
</dbReference>
<sequence length="919" mass="99086">MAKSYEIKHPIKAFGWAARDTSGVLSPFNFSRRATGENDVQFKVLYCGICHSDLHMLKNEWDNSKYPIVPGIMSKCDSCTNDLEQYCPSHIGTYSTTYSDGTTTYGGYSDLMVANEHFVLSWPENLPMEAAPLLCAGITTYSPLKYFGLDKPGLNIGVVGLGGLGHMAVKFAKAFGCNVTVISTSINKKDEAIKHLGANSFLISHDQEQMQGATSTLDGIIDTVSAEHPIAPLLNILKPHGKLVMVGAPPKPLELPVFPLLMGRKIMGGSIIGGMKETQEMLDFAAKHKITPEVEVVSMDYVNIAMERLSKSDVKHEIVGVVTEVGNKADKFKICDKIGVGCLVGSCQKCDNCVNDLENYCPKQIQTYGQMYIDGTMTYGGYSDIMVVDEHFAVRWPENLPMEAAPLLCAGITTYSPLKYYGLDKPGLNIGVVGLGGLGHMAVKFAKAFGCNVTVISTSPSKEEEALKHLGADKFLLSNNPEQIQGAMNTLDGIIDTVSAVHPLLPYLGMLKPHGKHVIVGAIPQPLEMPVFPLILGRKTIAGSAMGGMKETQEMLDFAAKHNITPDVEVVAMDYVNTALERLVKSDVKATGDKDVKLKILYCGICHTDLHQLKNEWGFSKYPMVPGHEIVGEVTEVGSKVEKFKVGDKAGVGCLVGSCRSCENCNNDVENYCSKGIATYSAMYHDGTPTYGGYSDIIVVDEHFVVRVPENMPLAAAAPLLCAGITTYSPLRYFGLDKPGLHVGVVGLGGLGHVGVKFAKALGVKVTVISTSQSKQKEAIEHLGADSFLISSDPDQLQAAMGTMDGILDTVAATHPVLPLIGLLKTNGKLILLGGVAKPLDLPVFPLLMGRKLVAGSGIGGMKETQEMIDFAAKHNITADIEVIPMDYVNTAMERLAKADVKYRFVIDVAKTLKPDEID</sequence>